<name>A0AAD5VPP0_9AGAR</name>
<evidence type="ECO:0000313" key="2">
    <source>
        <dbReference type="Proteomes" id="UP001213000"/>
    </source>
</evidence>
<dbReference type="EMBL" id="JANIEX010000775">
    <property type="protein sequence ID" value="KAJ3563286.1"/>
    <property type="molecule type" value="Genomic_DNA"/>
</dbReference>
<evidence type="ECO:0000313" key="1">
    <source>
        <dbReference type="EMBL" id="KAJ3563286.1"/>
    </source>
</evidence>
<protein>
    <submittedName>
        <fullName evidence="1">Uncharacterized protein</fullName>
    </submittedName>
</protein>
<sequence length="200" mass="21901">MHPQHYSIRHSPSQSYGGAPPYWHGALSRSAAYPGAPRMSNVALALDRLSPLVDHDKPLPDVPFAMKLTRPLKRGDWRVFPSTRGSEHRGRRMTDDGCLSAATTIPVGELWMEIRFAMQSVHAMRIIRPQANGETVAISDVIGAVEEVVSQNMAQLSFSLAGGISADSKSFGRSPDGRLVWRGLNAEEDETGSLKLILEL</sequence>
<accession>A0AAD5VPP0</accession>
<keyword evidence="2" id="KW-1185">Reference proteome</keyword>
<dbReference type="AlphaFoldDB" id="A0AAD5VPP0"/>
<dbReference type="Proteomes" id="UP001213000">
    <property type="component" value="Unassembled WGS sequence"/>
</dbReference>
<proteinExistence type="predicted"/>
<organism evidence="1 2">
    <name type="scientific">Leucocoprinus birnbaumii</name>
    <dbReference type="NCBI Taxonomy" id="56174"/>
    <lineage>
        <taxon>Eukaryota</taxon>
        <taxon>Fungi</taxon>
        <taxon>Dikarya</taxon>
        <taxon>Basidiomycota</taxon>
        <taxon>Agaricomycotina</taxon>
        <taxon>Agaricomycetes</taxon>
        <taxon>Agaricomycetidae</taxon>
        <taxon>Agaricales</taxon>
        <taxon>Agaricineae</taxon>
        <taxon>Agaricaceae</taxon>
        <taxon>Leucocoprinus</taxon>
    </lineage>
</organism>
<comment type="caution">
    <text evidence="1">The sequence shown here is derived from an EMBL/GenBank/DDBJ whole genome shotgun (WGS) entry which is preliminary data.</text>
</comment>
<reference evidence="1" key="1">
    <citation type="submission" date="2022-07" db="EMBL/GenBank/DDBJ databases">
        <title>Genome Sequence of Leucocoprinus birnbaumii.</title>
        <authorList>
            <person name="Buettner E."/>
        </authorList>
    </citation>
    <scope>NUCLEOTIDE SEQUENCE</scope>
    <source>
        <strain evidence="1">VT141</strain>
    </source>
</reference>
<gene>
    <name evidence="1" type="ORF">NP233_g9036</name>
</gene>